<evidence type="ECO:0000313" key="2">
    <source>
        <dbReference type="Proteomes" id="UP001211894"/>
    </source>
</evidence>
<protein>
    <submittedName>
        <fullName evidence="1">Capsid protein</fullName>
    </submittedName>
</protein>
<evidence type="ECO:0000313" key="1">
    <source>
        <dbReference type="EMBL" id="MDA7028525.1"/>
    </source>
</evidence>
<dbReference type="RefSeq" id="WP_270802176.1">
    <property type="nucleotide sequence ID" value="NZ_JAQFWW010000004.1"/>
</dbReference>
<accession>A0ABT4X8K8</accession>
<dbReference type="NCBIfam" id="NF047353">
    <property type="entry name" value="tube_lmo2291"/>
    <property type="match status" value="1"/>
</dbReference>
<comment type="caution">
    <text evidence="1">The sequence shown here is derived from an EMBL/GenBank/DDBJ whole genome shotgun (WGS) entry which is preliminary data.</text>
</comment>
<dbReference type="EMBL" id="JAQKAB010000019">
    <property type="protein sequence ID" value="MDA7028525.1"/>
    <property type="molecule type" value="Genomic_DNA"/>
</dbReference>
<gene>
    <name evidence="1" type="ORF">PJ311_18460</name>
</gene>
<organism evidence="1 2">
    <name type="scientific">Bacillus changyiensis</name>
    <dbReference type="NCBI Taxonomy" id="3004103"/>
    <lineage>
        <taxon>Bacteria</taxon>
        <taxon>Bacillati</taxon>
        <taxon>Bacillota</taxon>
        <taxon>Bacilli</taxon>
        <taxon>Bacillales</taxon>
        <taxon>Bacillaceae</taxon>
        <taxon>Bacillus</taxon>
    </lineage>
</organism>
<reference evidence="1 2" key="1">
    <citation type="submission" date="2023-01" db="EMBL/GenBank/DDBJ databases">
        <title>Bacillus changyiensis sp. nov., isolated from a coastal deposit.</title>
        <authorList>
            <person name="Xiao G."/>
            <person name="Lai Q."/>
            <person name="Hu Z."/>
            <person name="Shao Z."/>
        </authorList>
    </citation>
    <scope>NUCLEOTIDE SEQUENCE [LARGE SCALE GENOMIC DNA]</scope>
    <source>
        <strain evidence="1 2">CLL-7-23</strain>
    </source>
</reference>
<name>A0ABT4X8K8_9BACI</name>
<sequence>MAQNDGLLIQSQHKFFLNITPGVEKPTYERLARGFSSFEPSMNEETDQTKYLDGGGLGTTTVMGGQVTFTFEGHRYFGDVVQDWLFSKFIKIGTERETTMKWEQPNGVVLEGPCTIATIEGPGGEAGEKGEISVEIHFNGTPIETAASVTPSKPKV</sequence>
<keyword evidence="2" id="KW-1185">Reference proteome</keyword>
<dbReference type="Proteomes" id="UP001211894">
    <property type="component" value="Unassembled WGS sequence"/>
</dbReference>
<proteinExistence type="predicted"/>